<evidence type="ECO:0000256" key="5">
    <source>
        <dbReference type="ARBA" id="ARBA00022679"/>
    </source>
</evidence>
<dbReference type="AlphaFoldDB" id="I3D0X2"/>
<dbReference type="NCBIfam" id="TIGR00057">
    <property type="entry name" value="L-threonylcarbamoyladenylate synthase"/>
    <property type="match status" value="1"/>
</dbReference>
<evidence type="ECO:0000256" key="9">
    <source>
        <dbReference type="ARBA" id="ARBA00022840"/>
    </source>
</evidence>
<feature type="domain" description="YrdC-like" evidence="12">
    <location>
        <begin position="7"/>
        <end position="191"/>
    </location>
</feature>
<dbReference type="PANTHER" id="PTHR17490:SF16">
    <property type="entry name" value="THREONYLCARBAMOYL-AMP SYNTHASE"/>
    <property type="match status" value="1"/>
</dbReference>
<dbReference type="GO" id="GO:0008033">
    <property type="term" value="P:tRNA processing"/>
    <property type="evidence" value="ECO:0007669"/>
    <property type="project" value="UniProtKB-KW"/>
</dbReference>
<comment type="similarity">
    <text evidence="2">Belongs to the SUA5 family.</text>
</comment>
<comment type="subcellular location">
    <subcellularLocation>
        <location evidence="1">Cytoplasm</location>
    </subcellularLocation>
</comment>
<gene>
    <name evidence="13" type="ORF">BD31_I1604</name>
</gene>
<dbReference type="RefSeq" id="WP_008300728.1">
    <property type="nucleotide sequence ID" value="NZ_AEXL02000128.1"/>
</dbReference>
<evidence type="ECO:0000256" key="4">
    <source>
        <dbReference type="ARBA" id="ARBA00022490"/>
    </source>
</evidence>
<keyword evidence="8" id="KW-0547">Nucleotide-binding</keyword>
<evidence type="ECO:0000256" key="2">
    <source>
        <dbReference type="ARBA" id="ARBA00007663"/>
    </source>
</evidence>
<dbReference type="Proteomes" id="UP000003423">
    <property type="component" value="Unassembled WGS sequence"/>
</dbReference>
<dbReference type="GO" id="GO:0005524">
    <property type="term" value="F:ATP binding"/>
    <property type="evidence" value="ECO:0007669"/>
    <property type="project" value="UniProtKB-KW"/>
</dbReference>
<evidence type="ECO:0000256" key="8">
    <source>
        <dbReference type="ARBA" id="ARBA00022741"/>
    </source>
</evidence>
<keyword evidence="4" id="KW-0963">Cytoplasm</keyword>
<dbReference type="GO" id="GO:0003725">
    <property type="term" value="F:double-stranded RNA binding"/>
    <property type="evidence" value="ECO:0007669"/>
    <property type="project" value="InterPro"/>
</dbReference>
<evidence type="ECO:0000256" key="3">
    <source>
        <dbReference type="ARBA" id="ARBA00012584"/>
    </source>
</evidence>
<evidence type="ECO:0000256" key="1">
    <source>
        <dbReference type="ARBA" id="ARBA00004496"/>
    </source>
</evidence>
<dbReference type="Gene3D" id="3.90.870.10">
    <property type="entry name" value="DHBP synthase"/>
    <property type="match status" value="1"/>
</dbReference>
<evidence type="ECO:0000256" key="10">
    <source>
        <dbReference type="ARBA" id="ARBA00029774"/>
    </source>
</evidence>
<evidence type="ECO:0000313" key="13">
    <source>
        <dbReference type="EMBL" id="EIJ65365.1"/>
    </source>
</evidence>
<evidence type="ECO:0000313" key="14">
    <source>
        <dbReference type="Proteomes" id="UP000003423"/>
    </source>
</evidence>
<keyword evidence="6" id="KW-0819">tRNA processing</keyword>
<proteinExistence type="inferred from homology"/>
<dbReference type="GO" id="GO:0000049">
    <property type="term" value="F:tRNA binding"/>
    <property type="evidence" value="ECO:0007669"/>
    <property type="project" value="TreeGrafter"/>
</dbReference>
<comment type="catalytic activity">
    <reaction evidence="11">
        <text>L-threonine + hydrogencarbonate + ATP = L-threonylcarbamoyladenylate + diphosphate + H2O</text>
        <dbReference type="Rhea" id="RHEA:36407"/>
        <dbReference type="ChEBI" id="CHEBI:15377"/>
        <dbReference type="ChEBI" id="CHEBI:17544"/>
        <dbReference type="ChEBI" id="CHEBI:30616"/>
        <dbReference type="ChEBI" id="CHEBI:33019"/>
        <dbReference type="ChEBI" id="CHEBI:57926"/>
        <dbReference type="ChEBI" id="CHEBI:73682"/>
        <dbReference type="EC" id="2.7.7.87"/>
    </reaction>
</comment>
<keyword evidence="14" id="KW-1185">Reference proteome</keyword>
<evidence type="ECO:0000256" key="6">
    <source>
        <dbReference type="ARBA" id="ARBA00022694"/>
    </source>
</evidence>
<dbReference type="GO" id="GO:0006450">
    <property type="term" value="P:regulation of translational fidelity"/>
    <property type="evidence" value="ECO:0007669"/>
    <property type="project" value="TreeGrafter"/>
</dbReference>
<dbReference type="EMBL" id="AEXL02000128">
    <property type="protein sequence ID" value="EIJ65365.1"/>
    <property type="molecule type" value="Genomic_DNA"/>
</dbReference>
<evidence type="ECO:0000256" key="11">
    <source>
        <dbReference type="ARBA" id="ARBA00048366"/>
    </source>
</evidence>
<dbReference type="PATRIC" id="fig|859350.6.peg.1577"/>
<keyword evidence="9" id="KW-0067">ATP-binding</keyword>
<comment type="caution">
    <text evidence="13">The sequence shown here is derived from an EMBL/GenBank/DDBJ whole genome shotgun (WGS) entry which is preliminary data.</text>
</comment>
<dbReference type="Pfam" id="PF01300">
    <property type="entry name" value="Sua5_yciO_yrdC"/>
    <property type="match status" value="1"/>
</dbReference>
<organism evidence="13 14">
    <name type="scientific">Candidatus Nitrosopumilus salarius BD31</name>
    <dbReference type="NCBI Taxonomy" id="859350"/>
    <lineage>
        <taxon>Archaea</taxon>
        <taxon>Nitrososphaerota</taxon>
        <taxon>Nitrososphaeria</taxon>
        <taxon>Nitrosopumilales</taxon>
        <taxon>Nitrosopumilaceae</taxon>
        <taxon>Nitrosopumilus</taxon>
    </lineage>
</organism>
<dbReference type="SUPFAM" id="SSF55821">
    <property type="entry name" value="YrdC/RibB"/>
    <property type="match status" value="1"/>
</dbReference>
<dbReference type="OrthoDB" id="39992at2157"/>
<evidence type="ECO:0000259" key="12">
    <source>
        <dbReference type="PROSITE" id="PS51163"/>
    </source>
</evidence>
<name>I3D0X2_9ARCH</name>
<dbReference type="PROSITE" id="PS51163">
    <property type="entry name" value="YRDC"/>
    <property type="match status" value="1"/>
</dbReference>
<dbReference type="GO" id="GO:0061710">
    <property type="term" value="F:L-threonylcarbamoyladenylate synthase"/>
    <property type="evidence" value="ECO:0007669"/>
    <property type="project" value="UniProtKB-EC"/>
</dbReference>
<dbReference type="GO" id="GO:0005737">
    <property type="term" value="C:cytoplasm"/>
    <property type="evidence" value="ECO:0007669"/>
    <property type="project" value="UniProtKB-SubCell"/>
</dbReference>
<keyword evidence="7" id="KW-0548">Nucleotidyltransferase</keyword>
<accession>I3D0X2</accession>
<dbReference type="EC" id="2.7.7.87" evidence="3"/>
<dbReference type="InterPro" id="IPR017945">
    <property type="entry name" value="DHBP_synth_RibB-like_a/b_dom"/>
</dbReference>
<reference evidence="13 14" key="1">
    <citation type="journal article" date="2012" name="J. Bacteriol.">
        <title>Genome sequence of "Candidatus Nitrosopumilus salaria" BD31, an ammonia-oxidizing archaeon from the San Francisco Bay estuary.</title>
        <authorList>
            <person name="Mosier A.C."/>
            <person name="Allen E.E."/>
            <person name="Kim M."/>
            <person name="Ferriera S."/>
            <person name="Francis C.A."/>
        </authorList>
    </citation>
    <scope>NUCLEOTIDE SEQUENCE [LARGE SCALE GENOMIC DNA]</scope>
    <source>
        <strain evidence="13 14">BD31</strain>
    </source>
</reference>
<dbReference type="PANTHER" id="PTHR17490">
    <property type="entry name" value="SUA5"/>
    <property type="match status" value="1"/>
</dbReference>
<evidence type="ECO:0000256" key="7">
    <source>
        <dbReference type="ARBA" id="ARBA00022695"/>
    </source>
</evidence>
<sequence length="199" mass="22180">MKVNCDKEGIEKVSEIINKGGIAVFPTDTVYGIGCNPYNINAVKKIYKVKSRDISKSLPVLAYSKEIAERIAHFDKLTRKIVDKFWPGPLTVILKVTDDKLKESLNLNNNKIAIRVPNHKCTLELLKKCNFIVGTSANISGNVSLTNSDECFRNIHDFDIFLDGGTITSKGESTIIEIVNDEIRVIRDGALSKKEILDL</sequence>
<protein>
    <recommendedName>
        <fullName evidence="10">L-threonylcarbamoyladenylate synthase</fullName>
        <ecNumber evidence="3">2.7.7.87</ecNumber>
    </recommendedName>
    <alternativeName>
        <fullName evidence="10">L-threonylcarbamoyladenylate synthase</fullName>
    </alternativeName>
</protein>
<dbReference type="InterPro" id="IPR006070">
    <property type="entry name" value="Sua5-like_dom"/>
</dbReference>
<dbReference type="InterPro" id="IPR050156">
    <property type="entry name" value="TC-AMP_synthase_SUA5"/>
</dbReference>
<keyword evidence="5" id="KW-0808">Transferase</keyword>